<dbReference type="InterPro" id="IPR043519">
    <property type="entry name" value="NT_sf"/>
</dbReference>
<organism evidence="2 3">
    <name type="scientific">Actinacidiphila rubida</name>
    <dbReference type="NCBI Taxonomy" id="310780"/>
    <lineage>
        <taxon>Bacteria</taxon>
        <taxon>Bacillati</taxon>
        <taxon>Actinomycetota</taxon>
        <taxon>Actinomycetes</taxon>
        <taxon>Kitasatosporales</taxon>
        <taxon>Streptomycetaceae</taxon>
        <taxon>Actinacidiphila</taxon>
    </lineage>
</organism>
<evidence type="ECO:0000259" key="1">
    <source>
        <dbReference type="Pfam" id="PF01909"/>
    </source>
</evidence>
<dbReference type="STRING" id="310780.SAMN05216267_100564"/>
<dbReference type="InterPro" id="IPR002934">
    <property type="entry name" value="Polymerase_NTP_transf_dom"/>
</dbReference>
<dbReference type="Pfam" id="PF01909">
    <property type="entry name" value="NTP_transf_2"/>
    <property type="match status" value="1"/>
</dbReference>
<dbReference type="SUPFAM" id="SSF81301">
    <property type="entry name" value="Nucleotidyltransferase"/>
    <property type="match status" value="1"/>
</dbReference>
<dbReference type="AlphaFoldDB" id="A0A1H8GFR9"/>
<dbReference type="GO" id="GO:0016779">
    <property type="term" value="F:nucleotidyltransferase activity"/>
    <property type="evidence" value="ECO:0007669"/>
    <property type="project" value="InterPro"/>
</dbReference>
<reference evidence="2 3" key="1">
    <citation type="submission" date="2016-10" db="EMBL/GenBank/DDBJ databases">
        <authorList>
            <person name="de Groot N.N."/>
        </authorList>
    </citation>
    <scope>NUCLEOTIDE SEQUENCE [LARGE SCALE GENOMIC DNA]</scope>
    <source>
        <strain evidence="2 3">CGMCC 4.2026</strain>
    </source>
</reference>
<accession>A0A1H8GFR9</accession>
<dbReference type="OrthoDB" id="4184922at2"/>
<dbReference type="RefSeq" id="WP_069466343.1">
    <property type="nucleotide sequence ID" value="NZ_FODD01000005.1"/>
</dbReference>
<dbReference type="Proteomes" id="UP000181951">
    <property type="component" value="Unassembled WGS sequence"/>
</dbReference>
<sequence>MADGVEALLDRFLEGIQEAVPLDALWAHGSLALGDFQPGRSDLDMIAVVRCAPDAAQRDRLQDLHRELEAAHPQAEKLHCSYVVRDRLPDHDVRHLTWAHRELMHRTVTPVSRRELRTGDLSLSGPPPSALLPEVTDAELADFVRRDLRTFWLPATGKPVRWLQDIWVDLGALTTARAGVTLTDGRLISKGEALDVLPALGAPPDLIDDIRARRYGTPQPLTAPQRVRRARQARAFTRAAIQRVLTA</sequence>
<gene>
    <name evidence="2" type="ORF">SAMN05216267_100564</name>
</gene>
<evidence type="ECO:0000313" key="3">
    <source>
        <dbReference type="Proteomes" id="UP000181951"/>
    </source>
</evidence>
<evidence type="ECO:0000313" key="2">
    <source>
        <dbReference type="EMBL" id="SEN42635.1"/>
    </source>
</evidence>
<dbReference type="EMBL" id="FODD01000005">
    <property type="protein sequence ID" value="SEN42635.1"/>
    <property type="molecule type" value="Genomic_DNA"/>
</dbReference>
<keyword evidence="2" id="KW-0808">Transferase</keyword>
<name>A0A1H8GFR9_9ACTN</name>
<protein>
    <submittedName>
        <fullName evidence="2">Nucleotidyltransferase domain-containing protein</fullName>
    </submittedName>
</protein>
<feature type="domain" description="Polymerase nucleotidyl transferase" evidence="1">
    <location>
        <begin position="9"/>
        <end position="89"/>
    </location>
</feature>
<keyword evidence="3" id="KW-1185">Reference proteome</keyword>
<proteinExistence type="predicted"/>